<comment type="caution">
    <text evidence="2">The sequence shown here is derived from an EMBL/GenBank/DDBJ whole genome shotgun (WGS) entry which is preliminary data.</text>
</comment>
<keyword evidence="3" id="KW-1185">Reference proteome</keyword>
<proteinExistence type="predicted"/>
<dbReference type="InterPro" id="IPR025369">
    <property type="entry name" value="DUF4274"/>
</dbReference>
<feature type="domain" description="DUF4274" evidence="1">
    <location>
        <begin position="35"/>
        <end position="85"/>
    </location>
</feature>
<sequence length="157" mass="18257">MLIMELTEIEGKRLRRFLFESEECDFVEYAKSIKSTAELHYFLWNYNCDDGIEAVRSVVENKFCDFGTALMAFWYLGGTDWLDEKYVKSINLDGHFDQELQLAKDIAGALTSGKYSSCIYRYEPELNKLAKYKLNKAGINECLFEPSDGEEWDRHAV</sequence>
<accession>A0A558DU12</accession>
<name>A0A558DU12_9GAMM</name>
<evidence type="ECO:0000313" key="3">
    <source>
        <dbReference type="Proteomes" id="UP000316649"/>
    </source>
</evidence>
<protein>
    <submittedName>
        <fullName evidence="2">DUF4274 domain-containing protein</fullName>
    </submittedName>
</protein>
<dbReference type="EMBL" id="VMNH01000005">
    <property type="protein sequence ID" value="TVO77089.1"/>
    <property type="molecule type" value="Genomic_DNA"/>
</dbReference>
<evidence type="ECO:0000259" key="1">
    <source>
        <dbReference type="Pfam" id="PF14096"/>
    </source>
</evidence>
<dbReference type="AlphaFoldDB" id="A0A558DU12"/>
<evidence type="ECO:0000313" key="2">
    <source>
        <dbReference type="EMBL" id="TVO77089.1"/>
    </source>
</evidence>
<dbReference type="RefSeq" id="WP_144358218.1">
    <property type="nucleotide sequence ID" value="NZ_VMNH01000005.1"/>
</dbReference>
<organism evidence="2 3">
    <name type="scientific">Sedimenticola selenatireducens</name>
    <dbReference type="NCBI Taxonomy" id="191960"/>
    <lineage>
        <taxon>Bacteria</taxon>
        <taxon>Pseudomonadati</taxon>
        <taxon>Pseudomonadota</taxon>
        <taxon>Gammaproteobacteria</taxon>
        <taxon>Chromatiales</taxon>
        <taxon>Sedimenticolaceae</taxon>
        <taxon>Sedimenticola</taxon>
    </lineage>
</organism>
<dbReference type="OrthoDB" id="269804at2"/>
<dbReference type="Pfam" id="PF14096">
    <property type="entry name" value="DUF4274"/>
    <property type="match status" value="1"/>
</dbReference>
<gene>
    <name evidence="2" type="ORF">FHP88_06620</name>
</gene>
<reference evidence="2 3" key="1">
    <citation type="submission" date="2019-07" db="EMBL/GenBank/DDBJ databases">
        <title>The pathways for chlorine oxyanion respiration interact through the shared metabolite chlorate.</title>
        <authorList>
            <person name="Barnum T.P."/>
            <person name="Cheng Y."/>
            <person name="Hill K.A."/>
            <person name="Lucas L.N."/>
            <person name="Carlson H.K."/>
            <person name="Coates J.D."/>
        </authorList>
    </citation>
    <scope>NUCLEOTIDE SEQUENCE [LARGE SCALE GENOMIC DNA]</scope>
    <source>
        <strain evidence="2 3">BK-1</strain>
    </source>
</reference>
<dbReference type="Proteomes" id="UP000316649">
    <property type="component" value="Unassembled WGS sequence"/>
</dbReference>